<dbReference type="AlphaFoldDB" id="A0A8K0CKG1"/>
<keyword evidence="3" id="KW-1185">Reference proteome</keyword>
<reference evidence="2" key="1">
    <citation type="submission" date="2019-08" db="EMBL/GenBank/DDBJ databases">
        <title>The genome of the North American firefly Photinus pyralis.</title>
        <authorList>
            <consortium name="Photinus pyralis genome working group"/>
            <person name="Fallon T.R."/>
            <person name="Sander Lower S.E."/>
            <person name="Weng J.-K."/>
        </authorList>
    </citation>
    <scope>NUCLEOTIDE SEQUENCE</scope>
    <source>
        <strain evidence="2">TRF0915ILg1</strain>
        <tissue evidence="2">Whole body</tissue>
    </source>
</reference>
<dbReference type="OrthoDB" id="10063284at2759"/>
<accession>A0A8K0CKG1</accession>
<sequence>MEKRDIGERKTCKEMQSLSGVAREGRGGRQNHPLSAVARTPDEDQVMKHEDRHLLIILDPEPELGDHVRKNIIQAVKEIKYFCIVFDSTPDVSRTDQTSQILRYVKIEGSKAAVVVLY</sequence>
<protein>
    <submittedName>
        <fullName evidence="2">Uncharacterized protein</fullName>
    </submittedName>
</protein>
<evidence type="ECO:0000313" key="3">
    <source>
        <dbReference type="Proteomes" id="UP000801492"/>
    </source>
</evidence>
<evidence type="ECO:0000256" key="1">
    <source>
        <dbReference type="SAM" id="MobiDB-lite"/>
    </source>
</evidence>
<dbReference type="EMBL" id="VTPC01072741">
    <property type="protein sequence ID" value="KAF2888920.1"/>
    <property type="molecule type" value="Genomic_DNA"/>
</dbReference>
<evidence type="ECO:0000313" key="2">
    <source>
        <dbReference type="EMBL" id="KAF2888920.1"/>
    </source>
</evidence>
<comment type="caution">
    <text evidence="2">The sequence shown here is derived from an EMBL/GenBank/DDBJ whole genome shotgun (WGS) entry which is preliminary data.</text>
</comment>
<name>A0A8K0CKG1_IGNLU</name>
<gene>
    <name evidence="2" type="ORF">ILUMI_17253</name>
</gene>
<dbReference type="Proteomes" id="UP000801492">
    <property type="component" value="Unassembled WGS sequence"/>
</dbReference>
<proteinExistence type="predicted"/>
<organism evidence="2 3">
    <name type="scientific">Ignelater luminosus</name>
    <name type="common">Cucubano</name>
    <name type="synonym">Pyrophorus luminosus</name>
    <dbReference type="NCBI Taxonomy" id="2038154"/>
    <lineage>
        <taxon>Eukaryota</taxon>
        <taxon>Metazoa</taxon>
        <taxon>Ecdysozoa</taxon>
        <taxon>Arthropoda</taxon>
        <taxon>Hexapoda</taxon>
        <taxon>Insecta</taxon>
        <taxon>Pterygota</taxon>
        <taxon>Neoptera</taxon>
        <taxon>Endopterygota</taxon>
        <taxon>Coleoptera</taxon>
        <taxon>Polyphaga</taxon>
        <taxon>Elateriformia</taxon>
        <taxon>Elateroidea</taxon>
        <taxon>Elateridae</taxon>
        <taxon>Agrypninae</taxon>
        <taxon>Pyrophorini</taxon>
        <taxon>Ignelater</taxon>
    </lineage>
</organism>
<feature type="region of interest" description="Disordered" evidence="1">
    <location>
        <begin position="1"/>
        <end position="37"/>
    </location>
</feature>
<feature type="compositionally biased region" description="Basic and acidic residues" evidence="1">
    <location>
        <begin position="1"/>
        <end position="13"/>
    </location>
</feature>